<dbReference type="InterPro" id="IPR036291">
    <property type="entry name" value="NAD(P)-bd_dom_sf"/>
</dbReference>
<dbReference type="CDD" id="cd05247">
    <property type="entry name" value="UDP_G4E_1_SDR_e"/>
    <property type="match status" value="1"/>
</dbReference>
<keyword evidence="9 10" id="KW-0119">Carbohydrate metabolism</keyword>
<dbReference type="EC" id="5.1.3.2" evidence="5 10"/>
<sequence>MRVLVTGGAGYIGGVVTAMLVEEGHTVIVLDDLSTGHADAVHPEARFVQGTVRERAADVLREGFDAVLHFAAKSVVSESVAHPGLYWSGNVGTSLALLEAMRATGTGRLVFSSTAAVYGEPESVPITEDAPVRPTNPYGATKAAIDAALTEHARMHGVAAVSLRYFNVAGAHRGLGERHTVETHLIPNVLKVARGERESVSVFGEDYPTPDGTCVRDYIHVADLARAHLLALGRARPGRHDVLNLGNGAGFSVREVVEVCREVTGHPIPAVASPRRPGDPAVLVASSDRTGALLGWRPERSSLRDIVADAWAFHRDRAGAAAE</sequence>
<dbReference type="Gene3D" id="3.90.25.10">
    <property type="entry name" value="UDP-galactose 4-epimerase, domain 1"/>
    <property type="match status" value="1"/>
</dbReference>
<comment type="subunit">
    <text evidence="10">Homodimer.</text>
</comment>
<gene>
    <name evidence="12" type="ORF">HNR10_004593</name>
</gene>
<organism evidence="12 13">
    <name type="scientific">Nocardiopsis aegyptia</name>
    <dbReference type="NCBI Taxonomy" id="220378"/>
    <lineage>
        <taxon>Bacteria</taxon>
        <taxon>Bacillati</taxon>
        <taxon>Actinomycetota</taxon>
        <taxon>Actinomycetes</taxon>
        <taxon>Streptosporangiales</taxon>
        <taxon>Nocardiopsidaceae</taxon>
        <taxon>Nocardiopsis</taxon>
    </lineage>
</organism>
<comment type="pathway">
    <text evidence="3 10">Carbohydrate metabolism; galactose metabolism.</text>
</comment>
<accession>A0A7Z0ER18</accession>
<evidence type="ECO:0000256" key="7">
    <source>
        <dbReference type="ARBA" id="ARBA00023027"/>
    </source>
</evidence>
<evidence type="ECO:0000256" key="3">
    <source>
        <dbReference type="ARBA" id="ARBA00004947"/>
    </source>
</evidence>
<evidence type="ECO:0000259" key="11">
    <source>
        <dbReference type="Pfam" id="PF01370"/>
    </source>
</evidence>
<evidence type="ECO:0000256" key="8">
    <source>
        <dbReference type="ARBA" id="ARBA00023235"/>
    </source>
</evidence>
<evidence type="ECO:0000313" key="12">
    <source>
        <dbReference type="EMBL" id="NYJ36712.1"/>
    </source>
</evidence>
<comment type="cofactor">
    <cofactor evidence="2 10">
        <name>NAD(+)</name>
        <dbReference type="ChEBI" id="CHEBI:57540"/>
    </cofactor>
</comment>
<dbReference type="UniPathway" id="UPA00214"/>
<dbReference type="SUPFAM" id="SSF51735">
    <property type="entry name" value="NAD(P)-binding Rossmann-fold domains"/>
    <property type="match status" value="1"/>
</dbReference>
<comment type="similarity">
    <text evidence="4 10">Belongs to the NAD(P)-dependent epimerase/dehydratase family.</text>
</comment>
<evidence type="ECO:0000313" key="13">
    <source>
        <dbReference type="Proteomes" id="UP000572051"/>
    </source>
</evidence>
<evidence type="ECO:0000256" key="6">
    <source>
        <dbReference type="ARBA" id="ARBA00018569"/>
    </source>
</evidence>
<evidence type="ECO:0000256" key="9">
    <source>
        <dbReference type="ARBA" id="ARBA00023277"/>
    </source>
</evidence>
<keyword evidence="13" id="KW-1185">Reference proteome</keyword>
<name>A0A7Z0ER18_9ACTN</name>
<dbReference type="Proteomes" id="UP000572051">
    <property type="component" value="Unassembled WGS sequence"/>
</dbReference>
<proteinExistence type="inferred from homology"/>
<evidence type="ECO:0000256" key="2">
    <source>
        <dbReference type="ARBA" id="ARBA00001911"/>
    </source>
</evidence>
<dbReference type="PANTHER" id="PTHR43725:SF53">
    <property type="entry name" value="UDP-ARABINOSE 4-EPIMERASE 1"/>
    <property type="match status" value="1"/>
</dbReference>
<dbReference type="GO" id="GO:0003978">
    <property type="term" value="F:UDP-glucose 4-epimerase activity"/>
    <property type="evidence" value="ECO:0007669"/>
    <property type="project" value="UniProtKB-UniRule"/>
</dbReference>
<keyword evidence="8 10" id="KW-0413">Isomerase</keyword>
<keyword evidence="7 10" id="KW-0520">NAD</keyword>
<dbReference type="Gene3D" id="3.40.50.720">
    <property type="entry name" value="NAD(P)-binding Rossmann-like Domain"/>
    <property type="match status" value="1"/>
</dbReference>
<dbReference type="Pfam" id="PF01370">
    <property type="entry name" value="Epimerase"/>
    <property type="match status" value="1"/>
</dbReference>
<dbReference type="GO" id="GO:0033499">
    <property type="term" value="P:galactose catabolic process via UDP-galactose, Leloir pathway"/>
    <property type="evidence" value="ECO:0007669"/>
    <property type="project" value="TreeGrafter"/>
</dbReference>
<dbReference type="AlphaFoldDB" id="A0A7Z0ER18"/>
<evidence type="ECO:0000256" key="1">
    <source>
        <dbReference type="ARBA" id="ARBA00000083"/>
    </source>
</evidence>
<protein>
    <recommendedName>
        <fullName evidence="6 10">UDP-glucose 4-epimerase</fullName>
        <ecNumber evidence="5 10">5.1.3.2</ecNumber>
    </recommendedName>
</protein>
<feature type="domain" description="NAD-dependent epimerase/dehydratase" evidence="11">
    <location>
        <begin position="3"/>
        <end position="246"/>
    </location>
</feature>
<evidence type="ECO:0000256" key="10">
    <source>
        <dbReference type="RuleBase" id="RU366046"/>
    </source>
</evidence>
<dbReference type="EMBL" id="JACCFS010000001">
    <property type="protein sequence ID" value="NYJ36712.1"/>
    <property type="molecule type" value="Genomic_DNA"/>
</dbReference>
<evidence type="ECO:0000256" key="4">
    <source>
        <dbReference type="ARBA" id="ARBA00007637"/>
    </source>
</evidence>
<dbReference type="InterPro" id="IPR005886">
    <property type="entry name" value="UDP_G4E"/>
</dbReference>
<dbReference type="RefSeq" id="WP_179826828.1">
    <property type="nucleotide sequence ID" value="NZ_JACCFS010000001.1"/>
</dbReference>
<reference evidence="12 13" key="1">
    <citation type="submission" date="2020-07" db="EMBL/GenBank/DDBJ databases">
        <title>Sequencing the genomes of 1000 actinobacteria strains.</title>
        <authorList>
            <person name="Klenk H.-P."/>
        </authorList>
    </citation>
    <scope>NUCLEOTIDE SEQUENCE [LARGE SCALE GENOMIC DNA]</scope>
    <source>
        <strain evidence="12 13">DSM 44442</strain>
    </source>
</reference>
<dbReference type="InterPro" id="IPR001509">
    <property type="entry name" value="Epimerase_deHydtase"/>
</dbReference>
<comment type="caution">
    <text evidence="12">The sequence shown here is derived from an EMBL/GenBank/DDBJ whole genome shotgun (WGS) entry which is preliminary data.</text>
</comment>
<comment type="catalytic activity">
    <reaction evidence="1 10">
        <text>UDP-alpha-D-glucose = UDP-alpha-D-galactose</text>
        <dbReference type="Rhea" id="RHEA:22168"/>
        <dbReference type="ChEBI" id="CHEBI:58885"/>
        <dbReference type="ChEBI" id="CHEBI:66914"/>
        <dbReference type="EC" id="5.1.3.2"/>
    </reaction>
</comment>
<evidence type="ECO:0000256" key="5">
    <source>
        <dbReference type="ARBA" id="ARBA00013189"/>
    </source>
</evidence>
<dbReference type="NCBIfam" id="TIGR01179">
    <property type="entry name" value="galE"/>
    <property type="match status" value="1"/>
</dbReference>
<dbReference type="PANTHER" id="PTHR43725">
    <property type="entry name" value="UDP-GLUCOSE 4-EPIMERASE"/>
    <property type="match status" value="1"/>
</dbReference>